<reference evidence="3 4" key="1">
    <citation type="submission" date="2014-02" db="EMBL/GenBank/DDBJ databases">
        <title>Expanding our view of genomic diversity in Candidatus Accumulibacter clades.</title>
        <authorList>
            <person name="Skennerton C.T."/>
            <person name="Barr J.J."/>
            <person name="Slater F.R."/>
            <person name="Bond P.L."/>
            <person name="Tyson G.W."/>
        </authorList>
    </citation>
    <scope>NUCLEOTIDE SEQUENCE [LARGE SCALE GENOMIC DNA]</scope>
    <source>
        <strain evidence="4">BA-91</strain>
    </source>
</reference>
<evidence type="ECO:0000313" key="4">
    <source>
        <dbReference type="Proteomes" id="UP000020077"/>
    </source>
</evidence>
<dbReference type="EMBL" id="JDVG02000430">
    <property type="protein sequence ID" value="KFB72164.1"/>
    <property type="molecule type" value="Genomic_DNA"/>
</dbReference>
<dbReference type="Gene3D" id="3.40.50.300">
    <property type="entry name" value="P-loop containing nucleotide triphosphate hydrolases"/>
    <property type="match status" value="2"/>
</dbReference>
<dbReference type="InterPro" id="IPR003959">
    <property type="entry name" value="ATPase_AAA_core"/>
</dbReference>
<dbReference type="InterPro" id="IPR041685">
    <property type="entry name" value="AAA_GajA/Old/RecF-like"/>
</dbReference>
<evidence type="ECO:0000313" key="3">
    <source>
        <dbReference type="EMBL" id="KFB72164.1"/>
    </source>
</evidence>
<gene>
    <name evidence="3" type="ORF">AW09_002656</name>
</gene>
<dbReference type="SUPFAM" id="SSF52540">
    <property type="entry name" value="P-loop containing nucleoside triphosphate hydrolases"/>
    <property type="match status" value="1"/>
</dbReference>
<feature type="domain" description="Endonuclease GajA/Old nuclease/RecF-like AAA" evidence="1">
    <location>
        <begin position="1"/>
        <end position="44"/>
    </location>
</feature>
<dbReference type="AlphaFoldDB" id="A0A080M527"/>
<dbReference type="Pfam" id="PF13304">
    <property type="entry name" value="AAA_21"/>
    <property type="match status" value="1"/>
</dbReference>
<organism evidence="3 4">
    <name type="scientific">Candidatus Accumulibacter phosphatis</name>
    <dbReference type="NCBI Taxonomy" id="327160"/>
    <lineage>
        <taxon>Bacteria</taxon>
        <taxon>Pseudomonadati</taxon>
        <taxon>Pseudomonadota</taxon>
        <taxon>Betaproteobacteria</taxon>
        <taxon>Candidatus Accumulibacter</taxon>
    </lineage>
</organism>
<dbReference type="GO" id="GO:0005524">
    <property type="term" value="F:ATP binding"/>
    <property type="evidence" value="ECO:0007669"/>
    <property type="project" value="InterPro"/>
</dbReference>
<evidence type="ECO:0000259" key="2">
    <source>
        <dbReference type="Pfam" id="PF13304"/>
    </source>
</evidence>
<evidence type="ECO:0000259" key="1">
    <source>
        <dbReference type="Pfam" id="PF13175"/>
    </source>
</evidence>
<name>A0A080M527_9PROT</name>
<proteinExistence type="predicted"/>
<dbReference type="PIRSF" id="PIRSF029347">
    <property type="entry name" value="RecF"/>
    <property type="match status" value="1"/>
</dbReference>
<dbReference type="InterPro" id="IPR027417">
    <property type="entry name" value="P-loop_NTPase"/>
</dbReference>
<dbReference type="InterPro" id="IPR014555">
    <property type="entry name" value="RecF-like"/>
</dbReference>
<dbReference type="PANTHER" id="PTHR40396:SF1">
    <property type="entry name" value="ATPASE AAA-TYPE CORE DOMAIN-CONTAINING PROTEIN"/>
    <property type="match status" value="1"/>
</dbReference>
<accession>A0A080M527</accession>
<comment type="caution">
    <text evidence="3">The sequence shown here is derived from an EMBL/GenBank/DDBJ whole genome shotgun (WGS) entry which is preliminary data.</text>
</comment>
<protein>
    <submittedName>
        <fullName evidence="3">Putative ATPase</fullName>
    </submittedName>
</protein>
<sequence>MIVGLTIRNFKGIREIENLPLSAFHVLVGPNGVGKTTFLDAVDFVRDCLVQGPAAAVETRHIADFNDLTWLRQGGVIEVELWLDLSAQRPELADSLLNYRLAIRLDAKAGVCVEEELLRQYSKAWLPAGEKLLFSSRVKPRRLLGKTSKGTDFYAREKGSYQDSFNFGQEKLTLGLTPPDEERYPTANAVRTFLMQGVRYIQLNSPAMRLPCPATRSTGLDLDGTNLARVVGRLLGANGEQVPYWAEPGTPVAHWTAHLRYALPDLVNIGWARRQADNAEYLLLRYENGLEAPSWVLSDGTLRMLALTIPAFLPAESAVYMVEEPENGVHPKALEIILRSLSSIPGAQMLLATHSPFVVQQCGVEPLLCFSRDEQGTHVTPGSDHPIMKKWDGTPDLGIVFAAGVLE</sequence>
<dbReference type="PANTHER" id="PTHR40396">
    <property type="entry name" value="ATPASE-LIKE PROTEIN"/>
    <property type="match status" value="1"/>
</dbReference>
<feature type="domain" description="ATPase AAA-type core" evidence="2">
    <location>
        <begin position="274"/>
        <end position="359"/>
    </location>
</feature>
<dbReference type="GO" id="GO:0016887">
    <property type="term" value="F:ATP hydrolysis activity"/>
    <property type="evidence" value="ECO:0007669"/>
    <property type="project" value="InterPro"/>
</dbReference>
<dbReference type="Proteomes" id="UP000020077">
    <property type="component" value="Unassembled WGS sequence"/>
</dbReference>
<dbReference type="Pfam" id="PF13175">
    <property type="entry name" value="AAA_15"/>
    <property type="match status" value="1"/>
</dbReference>